<evidence type="ECO:0000256" key="2">
    <source>
        <dbReference type="ARBA" id="ARBA00022741"/>
    </source>
</evidence>
<dbReference type="Pfam" id="PF00005">
    <property type="entry name" value="ABC_tran"/>
    <property type="match status" value="1"/>
</dbReference>
<dbReference type="InterPro" id="IPR003593">
    <property type="entry name" value="AAA+_ATPase"/>
</dbReference>
<name>A0A6I4IKK4_9FLAO</name>
<dbReference type="InterPro" id="IPR003439">
    <property type="entry name" value="ABC_transporter-like_ATP-bd"/>
</dbReference>
<dbReference type="EMBL" id="WQLW01000002">
    <property type="protein sequence ID" value="MVO08502.1"/>
    <property type="molecule type" value="Genomic_DNA"/>
</dbReference>
<keyword evidence="1" id="KW-0813">Transport</keyword>
<evidence type="ECO:0000313" key="5">
    <source>
        <dbReference type="EMBL" id="MVO08502.1"/>
    </source>
</evidence>
<comment type="caution">
    <text evidence="5">The sequence shown here is derived from an EMBL/GenBank/DDBJ whole genome shotgun (WGS) entry which is preliminary data.</text>
</comment>
<dbReference type="SUPFAM" id="SSF52540">
    <property type="entry name" value="P-loop containing nucleoside triphosphate hydrolases"/>
    <property type="match status" value="1"/>
</dbReference>
<dbReference type="GO" id="GO:0016887">
    <property type="term" value="F:ATP hydrolysis activity"/>
    <property type="evidence" value="ECO:0007669"/>
    <property type="project" value="InterPro"/>
</dbReference>
<dbReference type="RefSeq" id="WP_140996887.1">
    <property type="nucleotide sequence ID" value="NZ_VDCZ01000002.1"/>
</dbReference>
<dbReference type="Proteomes" id="UP000431264">
    <property type="component" value="Unassembled WGS sequence"/>
</dbReference>
<dbReference type="PANTHER" id="PTHR43023:SF3">
    <property type="entry name" value="PROTEIN TRIGALACTOSYLDIACYLGLYCEROL 3, CHLOROPLASTIC"/>
    <property type="match status" value="1"/>
</dbReference>
<dbReference type="PROSITE" id="PS50893">
    <property type="entry name" value="ABC_TRANSPORTER_2"/>
    <property type="match status" value="1"/>
</dbReference>
<dbReference type="AlphaFoldDB" id="A0A6I4IKK4"/>
<proteinExistence type="predicted"/>
<keyword evidence="6" id="KW-1185">Reference proteome</keyword>
<feature type="domain" description="ABC transporter" evidence="4">
    <location>
        <begin position="6"/>
        <end position="243"/>
    </location>
</feature>
<keyword evidence="3 5" id="KW-0067">ATP-binding</keyword>
<evidence type="ECO:0000259" key="4">
    <source>
        <dbReference type="PROSITE" id="PS50893"/>
    </source>
</evidence>
<gene>
    <name evidence="5" type="ORF">GOQ30_04905</name>
</gene>
<accession>A0A6I4IKK4</accession>
<keyword evidence="2" id="KW-0547">Nucleotide-binding</keyword>
<dbReference type="InterPro" id="IPR027417">
    <property type="entry name" value="P-loop_NTPase"/>
</dbReference>
<evidence type="ECO:0000256" key="1">
    <source>
        <dbReference type="ARBA" id="ARBA00022448"/>
    </source>
</evidence>
<organism evidence="5 6">
    <name type="scientific">Flavobacterium profundi</name>
    <dbReference type="NCBI Taxonomy" id="1774945"/>
    <lineage>
        <taxon>Bacteria</taxon>
        <taxon>Pseudomonadati</taxon>
        <taxon>Bacteroidota</taxon>
        <taxon>Flavobacteriia</taxon>
        <taxon>Flavobacteriales</taxon>
        <taxon>Flavobacteriaceae</taxon>
        <taxon>Flavobacterium</taxon>
    </lineage>
</organism>
<dbReference type="PANTHER" id="PTHR43023">
    <property type="entry name" value="PROTEIN TRIGALACTOSYLDIACYLGLYCEROL 3, CHLOROPLASTIC"/>
    <property type="match status" value="1"/>
</dbReference>
<evidence type="ECO:0000313" key="6">
    <source>
        <dbReference type="Proteomes" id="UP000431264"/>
    </source>
</evidence>
<dbReference type="SMART" id="SM00382">
    <property type="entry name" value="AAA"/>
    <property type="match status" value="1"/>
</dbReference>
<dbReference type="InterPro" id="IPR017871">
    <property type="entry name" value="ABC_transporter-like_CS"/>
</dbReference>
<protein>
    <submittedName>
        <fullName evidence="5">ATP-binding cassette domain-containing protein</fullName>
    </submittedName>
</protein>
<evidence type="ECO:0000256" key="3">
    <source>
        <dbReference type="ARBA" id="ARBA00022840"/>
    </source>
</evidence>
<dbReference type="GO" id="GO:0005524">
    <property type="term" value="F:ATP binding"/>
    <property type="evidence" value="ECO:0007669"/>
    <property type="project" value="UniProtKB-KW"/>
</dbReference>
<dbReference type="Gene3D" id="3.40.50.300">
    <property type="entry name" value="P-loop containing nucleotide triphosphate hydrolases"/>
    <property type="match status" value="1"/>
</dbReference>
<dbReference type="OrthoDB" id="9802264at2"/>
<sequence>MKNVLIDIKDVTKSFGTQDILKGVTLQLFENENLVILGKSGTGKSVLIKCIVNLLQLDSGCIKVEDYEIANSSDEDLIEVRKKIGFLFQGAALYDSMTVRENLTFPLTRLDKKFSNEEITQKIEKVLEDVSLPEAIDKMPSELSGGMKKRIGLARTLIVNPKILLYDEPTTGLDPITSDEISQLINETKNKFKTSSIIITHDIKCVQTVADRIIMLKDGVVYKEGTLSEFENDDDSYIQSFFN</sequence>
<dbReference type="PROSITE" id="PS00211">
    <property type="entry name" value="ABC_TRANSPORTER_1"/>
    <property type="match status" value="1"/>
</dbReference>
<reference evidence="6" key="1">
    <citation type="submission" date="2019-05" db="EMBL/GenBank/DDBJ databases">
        <title>Flavobacterium profundi sp. nov., isolated from a deep-sea seamount.</title>
        <authorList>
            <person name="Zhang D.-C."/>
        </authorList>
    </citation>
    <scope>NUCLEOTIDE SEQUENCE [LARGE SCALE GENOMIC DNA]</scope>
    <source>
        <strain evidence="6">TP390</strain>
    </source>
</reference>